<feature type="chain" id="PRO_5016679800" evidence="1">
    <location>
        <begin position="23"/>
        <end position="334"/>
    </location>
</feature>
<dbReference type="InterPro" id="IPR038404">
    <property type="entry name" value="TRAP_DctP_sf"/>
</dbReference>
<reference evidence="2" key="4">
    <citation type="submission" date="2024-09" db="EMBL/GenBank/DDBJ databases">
        <authorList>
            <person name="Sun Q."/>
            <person name="Mori K."/>
        </authorList>
    </citation>
    <scope>NUCLEOTIDE SEQUENCE</scope>
    <source>
        <strain evidence="2">KCTC 62575</strain>
    </source>
</reference>
<protein>
    <submittedName>
        <fullName evidence="2">Solute-binding protein</fullName>
    </submittedName>
</protein>
<dbReference type="OrthoDB" id="9771186at2"/>
<dbReference type="Pfam" id="PF19582">
    <property type="entry name" value="AdeT1_2"/>
    <property type="match status" value="1"/>
</dbReference>
<dbReference type="Gene3D" id="3.40.190.170">
    <property type="entry name" value="Bacterial extracellular solute-binding protein, family 7"/>
    <property type="match status" value="1"/>
</dbReference>
<evidence type="ECO:0000313" key="2">
    <source>
        <dbReference type="EMBL" id="MFC2995980.1"/>
    </source>
</evidence>
<proteinExistence type="predicted"/>
<sequence>MQWSKMLLVTAGLCAAVSTAQAKQVICVFDLVGKNGDVFNLMKDYQLAAKAWGADIELKVNQNEGVIAEDFKAGKCDGISVTGMRGRQFNNFTGSLDAIGAIPDLNLAVKIMQGLTSPNFAKHMVNGQYEVVGVIPVGDAFLMVNDRNINTVAKAAGKKIAVLDYDQAQKIMVQQVGAQAVSADVTNFGAKFNNGQVDIIGAPAAVFKPLELHKGLGSKGAIVNYPILQVTGNLIIRTDKFPAGFGQKSRDWVRSQLPRAFTIIGKMKADIPAKYWMQVPESDKAGYQKLMRESRISLTKQGVYSKPMMKLLWQFRCKNDPKNFECALQDENYK</sequence>
<reference evidence="2" key="1">
    <citation type="journal article" date="2014" name="Int. J. Syst. Evol. Microbiol.">
        <title>Complete genome of a new Firmicutes species belonging to the dominant human colonic microbiota ('Ruminococcus bicirculans') reveals two chromosomes and a selective capacity to utilize plant glucans.</title>
        <authorList>
            <consortium name="NISC Comparative Sequencing Program"/>
            <person name="Wegmann U."/>
            <person name="Louis P."/>
            <person name="Goesmann A."/>
            <person name="Henrissat B."/>
            <person name="Duncan S.H."/>
            <person name="Flint H.J."/>
        </authorList>
    </citation>
    <scope>NUCLEOTIDE SEQUENCE</scope>
    <source>
        <strain evidence="2">KCTC 62575</strain>
    </source>
</reference>
<organism evidence="3 4">
    <name type="scientific">Acinetobacter sichuanensis</name>
    <dbReference type="NCBI Taxonomy" id="2136183"/>
    <lineage>
        <taxon>Bacteria</taxon>
        <taxon>Pseudomonadati</taxon>
        <taxon>Pseudomonadota</taxon>
        <taxon>Gammaproteobacteria</taxon>
        <taxon>Moraxellales</taxon>
        <taxon>Moraxellaceae</taxon>
        <taxon>Acinetobacter</taxon>
    </lineage>
</organism>
<dbReference type="Proteomes" id="UP001595455">
    <property type="component" value="Unassembled WGS sequence"/>
</dbReference>
<dbReference type="InterPro" id="IPR045758">
    <property type="entry name" value="AdeT1/2"/>
</dbReference>
<dbReference type="EMBL" id="JBHRSF010000045">
    <property type="protein sequence ID" value="MFC2995980.1"/>
    <property type="molecule type" value="Genomic_DNA"/>
</dbReference>
<accession>A0A371YJN5</accession>
<evidence type="ECO:0000313" key="5">
    <source>
        <dbReference type="Proteomes" id="UP001595455"/>
    </source>
</evidence>
<gene>
    <name evidence="2" type="ORF">ACFODO_11990</name>
    <name evidence="3" type="ORF">C9E89_020445</name>
</gene>
<dbReference type="Proteomes" id="UP000240957">
    <property type="component" value="Unassembled WGS sequence"/>
</dbReference>
<keyword evidence="5" id="KW-1185">Reference proteome</keyword>
<dbReference type="AlphaFoldDB" id="A0A371YJN5"/>
<comment type="caution">
    <text evidence="3">The sequence shown here is derived from an EMBL/GenBank/DDBJ whole genome shotgun (WGS) entry which is preliminary data.</text>
</comment>
<evidence type="ECO:0000313" key="4">
    <source>
        <dbReference type="Proteomes" id="UP000240957"/>
    </source>
</evidence>
<dbReference type="EMBL" id="PYIX02000062">
    <property type="protein sequence ID" value="RFC81699.1"/>
    <property type="molecule type" value="Genomic_DNA"/>
</dbReference>
<dbReference type="RefSeq" id="WP_107010026.1">
    <property type="nucleotide sequence ID" value="NZ_JBHRSF010000045.1"/>
</dbReference>
<evidence type="ECO:0000256" key="1">
    <source>
        <dbReference type="SAM" id="SignalP"/>
    </source>
</evidence>
<name>A0A371YJN5_9GAMM</name>
<keyword evidence="1" id="KW-0732">Signal</keyword>
<evidence type="ECO:0000313" key="3">
    <source>
        <dbReference type="EMBL" id="RFC81699.1"/>
    </source>
</evidence>
<reference evidence="5" key="3">
    <citation type="journal article" date="2019" name="Int. J. Syst. Evol. Microbiol.">
        <title>The Global Catalogue of Microorganisms (GCM) 10K type strain sequencing project: providing services to taxonomists for standard genome sequencing and annotation.</title>
        <authorList>
            <consortium name="The Broad Institute Genomics Platform"/>
            <consortium name="The Broad Institute Genome Sequencing Center for Infectious Disease"/>
            <person name="Wu L."/>
            <person name="Ma J."/>
        </authorList>
    </citation>
    <scope>NUCLEOTIDE SEQUENCE [LARGE SCALE GENOMIC DNA]</scope>
    <source>
        <strain evidence="5">KCTC 62575</strain>
    </source>
</reference>
<feature type="signal peptide" evidence="1">
    <location>
        <begin position="1"/>
        <end position="22"/>
    </location>
</feature>
<reference evidence="3 4" key="2">
    <citation type="submission" date="2018-08" db="EMBL/GenBank/DDBJ databases">
        <title>The draft genome of Acinetobacter sichuanensis strain WCHAc060041.</title>
        <authorList>
            <person name="Qin J."/>
            <person name="Feng Y."/>
            <person name="Zong Z."/>
        </authorList>
    </citation>
    <scope>NUCLEOTIDE SEQUENCE [LARGE SCALE GENOMIC DNA]</scope>
    <source>
        <strain evidence="3 4">WCHAc060041</strain>
    </source>
</reference>